<comment type="caution">
    <text evidence="2">The sequence shown here is derived from an EMBL/GenBank/DDBJ whole genome shotgun (WGS) entry which is preliminary data.</text>
</comment>
<name>A0AAV5HJP7_9ROSI</name>
<evidence type="ECO:0000256" key="1">
    <source>
        <dbReference type="SAM" id="Phobius"/>
    </source>
</evidence>
<protein>
    <submittedName>
        <fullName evidence="2">Uncharacterized protein</fullName>
    </submittedName>
</protein>
<gene>
    <name evidence="2" type="ORF">SLEP1_g3238</name>
</gene>
<reference evidence="2 3" key="1">
    <citation type="journal article" date="2021" name="Commun. Biol.">
        <title>The genome of Shorea leprosula (Dipterocarpaceae) highlights the ecological relevance of drought in aseasonal tropical rainforests.</title>
        <authorList>
            <person name="Ng K.K.S."/>
            <person name="Kobayashi M.J."/>
            <person name="Fawcett J.A."/>
            <person name="Hatakeyama M."/>
            <person name="Paape T."/>
            <person name="Ng C.H."/>
            <person name="Ang C.C."/>
            <person name="Tnah L.H."/>
            <person name="Lee C.T."/>
            <person name="Nishiyama T."/>
            <person name="Sese J."/>
            <person name="O'Brien M.J."/>
            <person name="Copetti D."/>
            <person name="Mohd Noor M.I."/>
            <person name="Ong R.C."/>
            <person name="Putra M."/>
            <person name="Sireger I.Z."/>
            <person name="Indrioko S."/>
            <person name="Kosugi Y."/>
            <person name="Izuno A."/>
            <person name="Isagi Y."/>
            <person name="Lee S.L."/>
            <person name="Shimizu K.K."/>
        </authorList>
    </citation>
    <scope>NUCLEOTIDE SEQUENCE [LARGE SCALE GENOMIC DNA]</scope>
    <source>
        <strain evidence="2">214</strain>
    </source>
</reference>
<dbReference type="EMBL" id="BPVZ01000003">
    <property type="protein sequence ID" value="GKU89047.1"/>
    <property type="molecule type" value="Genomic_DNA"/>
</dbReference>
<keyword evidence="1" id="KW-0472">Membrane</keyword>
<evidence type="ECO:0000313" key="3">
    <source>
        <dbReference type="Proteomes" id="UP001054252"/>
    </source>
</evidence>
<keyword evidence="1" id="KW-0812">Transmembrane</keyword>
<keyword evidence="1" id="KW-1133">Transmembrane helix</keyword>
<dbReference type="Proteomes" id="UP001054252">
    <property type="component" value="Unassembled WGS sequence"/>
</dbReference>
<dbReference type="AlphaFoldDB" id="A0AAV5HJP7"/>
<feature type="transmembrane region" description="Helical" evidence="1">
    <location>
        <begin position="12"/>
        <end position="30"/>
    </location>
</feature>
<proteinExistence type="predicted"/>
<accession>A0AAV5HJP7</accession>
<keyword evidence="3" id="KW-1185">Reference proteome</keyword>
<evidence type="ECO:0000313" key="2">
    <source>
        <dbReference type="EMBL" id="GKU89047.1"/>
    </source>
</evidence>
<sequence length="82" mass="9013">MSNDSHGAKSRGLLCNAGAGIIVAIILEAGKDLTFKSECRHGEQQESCHDDVVVHLIAESFYQPITKEIKKEPQGHHDDEDN</sequence>
<organism evidence="2 3">
    <name type="scientific">Rubroshorea leprosula</name>
    <dbReference type="NCBI Taxonomy" id="152421"/>
    <lineage>
        <taxon>Eukaryota</taxon>
        <taxon>Viridiplantae</taxon>
        <taxon>Streptophyta</taxon>
        <taxon>Embryophyta</taxon>
        <taxon>Tracheophyta</taxon>
        <taxon>Spermatophyta</taxon>
        <taxon>Magnoliopsida</taxon>
        <taxon>eudicotyledons</taxon>
        <taxon>Gunneridae</taxon>
        <taxon>Pentapetalae</taxon>
        <taxon>rosids</taxon>
        <taxon>malvids</taxon>
        <taxon>Malvales</taxon>
        <taxon>Dipterocarpaceae</taxon>
        <taxon>Rubroshorea</taxon>
    </lineage>
</organism>